<sequence>MNYCELDENKICDDCGRCQICDLDKNKVCDNCCECIGIASEYNVVEIEHVEDGADHAFNEDEEELFTKWMEKKRENK</sequence>
<gene>
    <name evidence="1" type="ORF">DES36_10527</name>
</gene>
<proteinExistence type="predicted"/>
<protein>
    <submittedName>
        <fullName evidence="1">Uncharacterized protein</fullName>
    </submittedName>
</protein>
<keyword evidence="2" id="KW-1185">Reference proteome</keyword>
<comment type="caution">
    <text evidence="1">The sequence shown here is derived from an EMBL/GenBank/DDBJ whole genome shotgun (WGS) entry which is preliminary data.</text>
</comment>
<dbReference type="AlphaFoldDB" id="A0A366ICL6"/>
<evidence type="ECO:0000313" key="1">
    <source>
        <dbReference type="EMBL" id="RBP66648.1"/>
    </source>
</evidence>
<dbReference type="OrthoDB" id="1938377at2"/>
<reference evidence="1 2" key="1">
    <citation type="submission" date="2018-06" db="EMBL/GenBank/DDBJ databases">
        <title>Genomic Encyclopedia of Type Strains, Phase IV (KMG-IV): sequencing the most valuable type-strain genomes for metagenomic binning, comparative biology and taxonomic classification.</title>
        <authorList>
            <person name="Goeker M."/>
        </authorList>
    </citation>
    <scope>NUCLEOTIDE SEQUENCE [LARGE SCALE GENOMIC DNA]</scope>
    <source>
        <strain evidence="1 2">DSM 22112</strain>
    </source>
</reference>
<dbReference type="RefSeq" id="WP_113920082.1">
    <property type="nucleotide sequence ID" value="NZ_QNRX01000005.1"/>
</dbReference>
<dbReference type="Proteomes" id="UP000253490">
    <property type="component" value="Unassembled WGS sequence"/>
</dbReference>
<dbReference type="EMBL" id="QNRX01000005">
    <property type="protein sequence ID" value="RBP66648.1"/>
    <property type="molecule type" value="Genomic_DNA"/>
</dbReference>
<organism evidence="1 2">
    <name type="scientific">Alkalibaculum bacchi</name>
    <dbReference type="NCBI Taxonomy" id="645887"/>
    <lineage>
        <taxon>Bacteria</taxon>
        <taxon>Bacillati</taxon>
        <taxon>Bacillota</taxon>
        <taxon>Clostridia</taxon>
        <taxon>Eubacteriales</taxon>
        <taxon>Eubacteriaceae</taxon>
        <taxon>Alkalibaculum</taxon>
    </lineage>
</organism>
<evidence type="ECO:0000313" key="2">
    <source>
        <dbReference type="Proteomes" id="UP000253490"/>
    </source>
</evidence>
<name>A0A366ICL6_9FIRM</name>
<accession>A0A366ICL6</accession>